<evidence type="ECO:0000256" key="6">
    <source>
        <dbReference type="SAM" id="Phobius"/>
    </source>
</evidence>
<name>A0ABZ1E500_9RHOB</name>
<geneLocation type="plasmid" evidence="8 9">
    <name>unnamed2</name>
</geneLocation>
<dbReference type="PANTHER" id="PTHR38459:SF1">
    <property type="entry name" value="PROPHAGE BACTOPRENOL-LINKED GLUCOSE TRANSLOCASE HOMOLOG"/>
    <property type="match status" value="1"/>
</dbReference>
<dbReference type="PANTHER" id="PTHR38459">
    <property type="entry name" value="PROPHAGE BACTOPRENOL-LINKED GLUCOSE TRANSLOCASE HOMOLOG"/>
    <property type="match status" value="1"/>
</dbReference>
<keyword evidence="4 6" id="KW-1133">Transmembrane helix</keyword>
<feature type="transmembrane region" description="Helical" evidence="6">
    <location>
        <begin position="101"/>
        <end position="123"/>
    </location>
</feature>
<evidence type="ECO:0000256" key="4">
    <source>
        <dbReference type="ARBA" id="ARBA00022989"/>
    </source>
</evidence>
<reference evidence="8 9" key="1">
    <citation type="submission" date="2023-09" db="EMBL/GenBank/DDBJ databases">
        <title>Thioclava shenzhenensis sp. nov., a multidrug resistant bacteria-antagonizing species isolated from coastal seawater.</title>
        <authorList>
            <person name="Long M."/>
        </authorList>
    </citation>
    <scope>NUCLEOTIDE SEQUENCE [LARGE SCALE GENOMIC DNA]</scope>
    <source>
        <strain evidence="8 9">FTW29</strain>
        <plasmid evidence="8 9">unnamed2</plasmid>
    </source>
</reference>
<evidence type="ECO:0000256" key="1">
    <source>
        <dbReference type="ARBA" id="ARBA00004141"/>
    </source>
</evidence>
<protein>
    <submittedName>
        <fullName evidence="8">GtrA family protein</fullName>
    </submittedName>
</protein>
<feature type="domain" description="GtrA/DPMS transmembrane" evidence="7">
    <location>
        <begin position="11"/>
        <end position="124"/>
    </location>
</feature>
<dbReference type="EMBL" id="CP135445">
    <property type="protein sequence ID" value="WRY35788.1"/>
    <property type="molecule type" value="Genomic_DNA"/>
</dbReference>
<evidence type="ECO:0000256" key="5">
    <source>
        <dbReference type="ARBA" id="ARBA00023136"/>
    </source>
</evidence>
<keyword evidence="9" id="KW-1185">Reference proteome</keyword>
<dbReference type="Proteomes" id="UP001623290">
    <property type="component" value="Plasmid unnamed2"/>
</dbReference>
<evidence type="ECO:0000256" key="3">
    <source>
        <dbReference type="ARBA" id="ARBA00022692"/>
    </source>
</evidence>
<feature type="transmembrane region" description="Helical" evidence="6">
    <location>
        <begin position="76"/>
        <end position="95"/>
    </location>
</feature>
<evidence type="ECO:0000259" key="7">
    <source>
        <dbReference type="Pfam" id="PF04138"/>
    </source>
</evidence>
<feature type="transmembrane region" description="Helical" evidence="6">
    <location>
        <begin position="12"/>
        <end position="31"/>
    </location>
</feature>
<comment type="similarity">
    <text evidence="2">Belongs to the GtrA family.</text>
</comment>
<dbReference type="Pfam" id="PF04138">
    <property type="entry name" value="GtrA_DPMS_TM"/>
    <property type="match status" value="1"/>
</dbReference>
<evidence type="ECO:0000313" key="9">
    <source>
        <dbReference type="Proteomes" id="UP001623290"/>
    </source>
</evidence>
<sequence>MRGIGFEAVSFALVGLINTAVGYGTILLLMWGGVGPVWANAGGYVLGLVTSFVLNSRITFAARKHPQSGLRHALRFVLCVALCWLLNLALLSIGLRLWPSWLAQAVAMIGYSAAFFLLARTVVFRPPTERQERPL</sequence>
<dbReference type="RefSeq" id="WP_339110012.1">
    <property type="nucleotide sequence ID" value="NZ_CP135445.1"/>
</dbReference>
<proteinExistence type="inferred from homology"/>
<accession>A0ABZ1E500</accession>
<gene>
    <name evidence="8" type="ORF">RPE78_16330</name>
</gene>
<evidence type="ECO:0000313" key="8">
    <source>
        <dbReference type="EMBL" id="WRY35788.1"/>
    </source>
</evidence>
<organism evidence="8 9">
    <name type="scientific">Thioclava litoralis</name>
    <dbReference type="NCBI Taxonomy" id="3076557"/>
    <lineage>
        <taxon>Bacteria</taxon>
        <taxon>Pseudomonadati</taxon>
        <taxon>Pseudomonadota</taxon>
        <taxon>Alphaproteobacteria</taxon>
        <taxon>Rhodobacterales</taxon>
        <taxon>Paracoccaceae</taxon>
        <taxon>Thioclava</taxon>
    </lineage>
</organism>
<dbReference type="InterPro" id="IPR051401">
    <property type="entry name" value="GtrA_CellWall_Glycosyl"/>
</dbReference>
<keyword evidence="8" id="KW-0614">Plasmid</keyword>
<evidence type="ECO:0000256" key="2">
    <source>
        <dbReference type="ARBA" id="ARBA00009399"/>
    </source>
</evidence>
<dbReference type="InterPro" id="IPR007267">
    <property type="entry name" value="GtrA_DPMS_TM"/>
</dbReference>
<feature type="transmembrane region" description="Helical" evidence="6">
    <location>
        <begin position="37"/>
        <end position="55"/>
    </location>
</feature>
<comment type="subcellular location">
    <subcellularLocation>
        <location evidence="1">Membrane</location>
        <topology evidence="1">Multi-pass membrane protein</topology>
    </subcellularLocation>
</comment>
<keyword evidence="5 6" id="KW-0472">Membrane</keyword>
<keyword evidence="3 6" id="KW-0812">Transmembrane</keyword>